<dbReference type="InterPro" id="IPR036291">
    <property type="entry name" value="NAD(P)-bd_dom_sf"/>
</dbReference>
<dbReference type="Gene3D" id="3.40.50.720">
    <property type="entry name" value="NAD(P)-binding Rossmann-like Domain"/>
    <property type="match status" value="1"/>
</dbReference>
<dbReference type="InterPro" id="IPR020904">
    <property type="entry name" value="Sc_DH/Rdtase_CS"/>
</dbReference>
<dbReference type="NCBIfam" id="TIGR01963">
    <property type="entry name" value="PHB_DH"/>
    <property type="match status" value="1"/>
</dbReference>
<dbReference type="eggNOG" id="COG1028">
    <property type="taxonomic scope" value="Bacteria"/>
</dbReference>
<evidence type="ECO:0000256" key="1">
    <source>
        <dbReference type="ARBA" id="ARBA00006484"/>
    </source>
</evidence>
<organism evidence="3 4">
    <name type="scientific">Simiduia agarivorans (strain DSM 21679 / JCM 13881 / BCRC 17597 / SA1)</name>
    <dbReference type="NCBI Taxonomy" id="1117647"/>
    <lineage>
        <taxon>Bacteria</taxon>
        <taxon>Pseudomonadati</taxon>
        <taxon>Pseudomonadota</taxon>
        <taxon>Gammaproteobacteria</taxon>
        <taxon>Cellvibrionales</taxon>
        <taxon>Cellvibrionaceae</taxon>
        <taxon>Simiduia</taxon>
    </lineage>
</organism>
<evidence type="ECO:0000313" key="4">
    <source>
        <dbReference type="Proteomes" id="UP000000466"/>
    </source>
</evidence>
<dbReference type="AlphaFoldDB" id="K4KLY7"/>
<evidence type="ECO:0000313" key="3">
    <source>
        <dbReference type="EMBL" id="AFV00165.1"/>
    </source>
</evidence>
<dbReference type="InterPro" id="IPR011294">
    <property type="entry name" value="3-OHbutyrate_DH"/>
</dbReference>
<reference evidence="3 4" key="1">
    <citation type="journal article" date="2013" name="Genome Announc.">
        <title>Complete genome sequence of Simiduia agarivorans SA1(T), a marine bacterium able to degrade a variety of polysaccharides.</title>
        <authorList>
            <person name="Lin S.Y."/>
            <person name="Shieh W.Y."/>
            <person name="Chen J.S."/>
            <person name="Tang S.L."/>
        </authorList>
    </citation>
    <scope>NUCLEOTIDE SEQUENCE [LARGE SCALE GENOMIC DNA]</scope>
    <source>
        <strain evidence="4">DSM 21679 / JCM 13881 / BCRC 17597 / SA1</strain>
    </source>
</reference>
<proteinExistence type="inferred from homology"/>
<gene>
    <name evidence="3" type="ordered locus">M5M_15160</name>
</gene>
<dbReference type="Proteomes" id="UP000000466">
    <property type="component" value="Chromosome"/>
</dbReference>
<dbReference type="OrthoDB" id="9804774at2"/>
<comment type="similarity">
    <text evidence="1 2">Belongs to the short-chain dehydrogenases/reductases (SDR) family.</text>
</comment>
<evidence type="ECO:0000256" key="2">
    <source>
        <dbReference type="RuleBase" id="RU000363"/>
    </source>
</evidence>
<dbReference type="InterPro" id="IPR002347">
    <property type="entry name" value="SDR_fam"/>
</dbReference>
<dbReference type="NCBIfam" id="NF009093">
    <property type="entry name" value="PRK12429.1"/>
    <property type="match status" value="1"/>
</dbReference>
<dbReference type="RefSeq" id="WP_015048317.1">
    <property type="nucleotide sequence ID" value="NC_018868.3"/>
</dbReference>
<accession>K4KLY7</accession>
<dbReference type="PRINTS" id="PR00081">
    <property type="entry name" value="GDHRDH"/>
</dbReference>
<dbReference type="STRING" id="1117647.M5M_15160"/>
<dbReference type="HOGENOM" id="CLU_010194_1_0_6"/>
<keyword evidence="4" id="KW-1185">Reference proteome</keyword>
<dbReference type="FunFam" id="3.40.50.720:FF:000084">
    <property type="entry name" value="Short-chain dehydrogenase reductase"/>
    <property type="match status" value="1"/>
</dbReference>
<dbReference type="EMBL" id="CP003746">
    <property type="protein sequence ID" value="AFV00165.1"/>
    <property type="molecule type" value="Genomic_DNA"/>
</dbReference>
<dbReference type="GO" id="GO:0003858">
    <property type="term" value="F:3-hydroxybutyrate dehydrogenase activity"/>
    <property type="evidence" value="ECO:0007669"/>
    <property type="project" value="InterPro"/>
</dbReference>
<dbReference type="InterPro" id="IPR050259">
    <property type="entry name" value="SDR"/>
</dbReference>
<sequence>MPTDSQGRTQTKVTSALITGAASGIGLALARHLAAQNVQVHLTDISLAAAEAAAANLAGMVQAHALDVSNEAQITQIADKIGAVDLLINNAGLQHVAPIEDFPSQRFRTLIDVLLTGPAMMTRAFLPGMYAQNYGRIINIGSIHALVASPYKSAYVAAKHGLIGFSKTIALEAAERNVTINTLCPAYVRTPLVEQQISAQAQSHGISEEAVINDIMLKPMPKKSFIGTDELCGAVDYLIGPAARNMTAQTLVLDGGWTAR</sequence>
<dbReference type="PANTHER" id="PTHR42879">
    <property type="entry name" value="3-OXOACYL-(ACYL-CARRIER-PROTEIN) REDUCTASE"/>
    <property type="match status" value="1"/>
</dbReference>
<dbReference type="Pfam" id="PF00106">
    <property type="entry name" value="adh_short"/>
    <property type="match status" value="1"/>
</dbReference>
<dbReference type="PROSITE" id="PS00061">
    <property type="entry name" value="ADH_SHORT"/>
    <property type="match status" value="1"/>
</dbReference>
<dbReference type="KEGG" id="saga:M5M_15160"/>
<dbReference type="GO" id="GO:0032787">
    <property type="term" value="P:monocarboxylic acid metabolic process"/>
    <property type="evidence" value="ECO:0007669"/>
    <property type="project" value="UniProtKB-ARBA"/>
</dbReference>
<protein>
    <submittedName>
        <fullName evidence="3">3-hydroxybutyrate dehydrogenase</fullName>
    </submittedName>
</protein>
<dbReference type="SUPFAM" id="SSF51735">
    <property type="entry name" value="NAD(P)-binding Rossmann-fold domains"/>
    <property type="match status" value="1"/>
</dbReference>
<name>K4KLY7_SIMAS</name>
<dbReference type="PANTHER" id="PTHR42879:SF2">
    <property type="entry name" value="3-OXOACYL-[ACYL-CARRIER-PROTEIN] REDUCTASE FABG"/>
    <property type="match status" value="1"/>
</dbReference>
<dbReference type="PRINTS" id="PR00080">
    <property type="entry name" value="SDRFAMILY"/>
</dbReference>